<dbReference type="InterPro" id="IPR036388">
    <property type="entry name" value="WH-like_DNA-bd_sf"/>
</dbReference>
<dbReference type="PROSITE" id="PS50931">
    <property type="entry name" value="HTH_LYSR"/>
    <property type="match status" value="1"/>
</dbReference>
<organism evidence="9 10">
    <name type="scientific">Rhizobium vallis</name>
    <dbReference type="NCBI Taxonomy" id="634290"/>
    <lineage>
        <taxon>Bacteria</taxon>
        <taxon>Pseudomonadati</taxon>
        <taxon>Pseudomonadota</taxon>
        <taxon>Alphaproteobacteria</taxon>
        <taxon>Hyphomicrobiales</taxon>
        <taxon>Rhizobiaceae</taxon>
        <taxon>Rhizobium/Agrobacterium group</taxon>
        <taxon>Rhizobium</taxon>
    </lineage>
</organism>
<dbReference type="PANTHER" id="PTHR30346">
    <property type="entry name" value="TRANSCRIPTIONAL DUAL REGULATOR HCAR-RELATED"/>
    <property type="match status" value="1"/>
</dbReference>
<dbReference type="Proteomes" id="UP000278823">
    <property type="component" value="Unassembled WGS sequence"/>
</dbReference>
<dbReference type="RefSeq" id="WP_126925085.1">
    <property type="nucleotide sequence ID" value="NZ_ML133706.1"/>
</dbReference>
<dbReference type="Pfam" id="PF00126">
    <property type="entry name" value="HTH_1"/>
    <property type="match status" value="1"/>
</dbReference>
<sequence length="308" mass="33867">MELRHLRYFVAVAEEGSLLTAAERRLHTSQPSLSRQIRDLETEVGVKLLERQSRGVTLTAAGKVFLDHARLALLQVEAAAEGARRAERPEKQSFTIGFLAGQEVVWLPHALRIIREEAPEVEIILSSQSSPDLALALMRGKLDVAFLRPETQSVGVSFKFLAKEPLIAVLPADHRLTSRKKIQPQDLARETYVSSARISPVLQSVIQDYASNVGITLKAEYEGEGLPSAMSLVVSTGGITLIPLYAQNMLTPNVVARALEGVPPTIDLTLGYNDSNSSPLLRRFLSRSDELVANVQNQSIIRYAEVPQ</sequence>
<protein>
    <recommendedName>
        <fullName evidence="6">HTH-type transcriptional regulator TtuA</fullName>
    </recommendedName>
    <alternativeName>
        <fullName evidence="7">Tartrate utilization transcriptional regulator</fullName>
    </alternativeName>
</protein>
<evidence type="ECO:0000256" key="1">
    <source>
        <dbReference type="ARBA" id="ARBA00009437"/>
    </source>
</evidence>
<dbReference type="PANTHER" id="PTHR30346:SF0">
    <property type="entry name" value="HCA OPERON TRANSCRIPTIONAL ACTIVATOR HCAR"/>
    <property type="match status" value="1"/>
</dbReference>
<evidence type="ECO:0000256" key="2">
    <source>
        <dbReference type="ARBA" id="ARBA00023015"/>
    </source>
</evidence>
<dbReference type="Gene3D" id="3.40.190.10">
    <property type="entry name" value="Periplasmic binding protein-like II"/>
    <property type="match status" value="2"/>
</dbReference>
<dbReference type="GO" id="GO:0003677">
    <property type="term" value="F:DNA binding"/>
    <property type="evidence" value="ECO:0007669"/>
    <property type="project" value="UniProtKB-KW"/>
</dbReference>
<feature type="domain" description="HTH lysR-type" evidence="8">
    <location>
        <begin position="1"/>
        <end position="59"/>
    </location>
</feature>
<keyword evidence="3" id="KW-0238">DNA-binding</keyword>
<dbReference type="AlphaFoldDB" id="A0A432PAT8"/>
<evidence type="ECO:0000256" key="6">
    <source>
        <dbReference type="ARBA" id="ARBA00067332"/>
    </source>
</evidence>
<gene>
    <name evidence="9" type="ORF">EFQ99_32555</name>
</gene>
<dbReference type="SUPFAM" id="SSF53850">
    <property type="entry name" value="Periplasmic binding protein-like II"/>
    <property type="match status" value="1"/>
</dbReference>
<dbReference type="SUPFAM" id="SSF46785">
    <property type="entry name" value="Winged helix' DNA-binding domain"/>
    <property type="match status" value="1"/>
</dbReference>
<evidence type="ECO:0000313" key="10">
    <source>
        <dbReference type="Proteomes" id="UP000278823"/>
    </source>
</evidence>
<dbReference type="GO" id="GO:0003700">
    <property type="term" value="F:DNA-binding transcription factor activity"/>
    <property type="evidence" value="ECO:0007669"/>
    <property type="project" value="InterPro"/>
</dbReference>
<keyword evidence="10" id="KW-1185">Reference proteome</keyword>
<keyword evidence="2" id="KW-0805">Transcription regulation</keyword>
<comment type="similarity">
    <text evidence="1">Belongs to the LysR transcriptional regulatory family.</text>
</comment>
<evidence type="ECO:0000256" key="3">
    <source>
        <dbReference type="ARBA" id="ARBA00023125"/>
    </source>
</evidence>
<dbReference type="InterPro" id="IPR036390">
    <property type="entry name" value="WH_DNA-bd_sf"/>
</dbReference>
<proteinExistence type="inferred from homology"/>
<dbReference type="PRINTS" id="PR00039">
    <property type="entry name" value="HTHLYSR"/>
</dbReference>
<keyword evidence="4" id="KW-0804">Transcription</keyword>
<reference evidence="10" key="1">
    <citation type="submission" date="2018-11" db="EMBL/GenBank/DDBJ databases">
        <title>Rhizobium chutanense sp. nov., isolated from root nodules of Phaseolus vulgaris in China.</title>
        <authorList>
            <person name="Huo Y."/>
        </authorList>
    </citation>
    <scope>NUCLEOTIDE SEQUENCE [LARGE SCALE GENOMIC DNA]</scope>
    <source>
        <strain evidence="10">CCBAU 65647</strain>
    </source>
</reference>
<evidence type="ECO:0000259" key="8">
    <source>
        <dbReference type="PROSITE" id="PS50931"/>
    </source>
</evidence>
<name>A0A432PAT8_9HYPH</name>
<dbReference type="FunFam" id="1.10.10.10:FF:000001">
    <property type="entry name" value="LysR family transcriptional regulator"/>
    <property type="match status" value="1"/>
</dbReference>
<dbReference type="EMBL" id="RJTH01000023">
    <property type="protein sequence ID" value="RUM18846.1"/>
    <property type="molecule type" value="Genomic_DNA"/>
</dbReference>
<dbReference type="InterPro" id="IPR000847">
    <property type="entry name" value="LysR_HTH_N"/>
</dbReference>
<dbReference type="Pfam" id="PF03466">
    <property type="entry name" value="LysR_substrate"/>
    <property type="match status" value="1"/>
</dbReference>
<accession>A0A432PAT8</accession>
<comment type="caution">
    <text evidence="9">The sequence shown here is derived from an EMBL/GenBank/DDBJ whole genome shotgun (WGS) entry which is preliminary data.</text>
</comment>
<evidence type="ECO:0000256" key="4">
    <source>
        <dbReference type="ARBA" id="ARBA00023163"/>
    </source>
</evidence>
<dbReference type="Gene3D" id="1.10.10.10">
    <property type="entry name" value="Winged helix-like DNA-binding domain superfamily/Winged helix DNA-binding domain"/>
    <property type="match status" value="1"/>
</dbReference>
<evidence type="ECO:0000256" key="7">
    <source>
        <dbReference type="ARBA" id="ARBA00083243"/>
    </source>
</evidence>
<dbReference type="OrthoDB" id="9811588at2"/>
<comment type="function">
    <text evidence="5">Transcriptional regulator of the ttuABCDE tartrate utilization operon.</text>
</comment>
<evidence type="ECO:0000313" key="9">
    <source>
        <dbReference type="EMBL" id="RUM18846.1"/>
    </source>
</evidence>
<evidence type="ECO:0000256" key="5">
    <source>
        <dbReference type="ARBA" id="ARBA00054626"/>
    </source>
</evidence>
<dbReference type="InterPro" id="IPR005119">
    <property type="entry name" value="LysR_subst-bd"/>
</dbReference>
<dbReference type="GO" id="GO:0032993">
    <property type="term" value="C:protein-DNA complex"/>
    <property type="evidence" value="ECO:0007669"/>
    <property type="project" value="TreeGrafter"/>
</dbReference>